<reference evidence="3" key="1">
    <citation type="submission" date="2022-07" db="EMBL/GenBank/DDBJ databases">
        <title>Fungi with potential for degradation of polypropylene.</title>
        <authorList>
            <person name="Gostincar C."/>
        </authorList>
    </citation>
    <scope>NUCLEOTIDE SEQUENCE</scope>
    <source>
        <strain evidence="3">EXF-13308</strain>
    </source>
</reference>
<dbReference type="InterPro" id="IPR018554">
    <property type="entry name" value="FRQ"/>
</dbReference>
<feature type="compositionally biased region" description="Low complexity" evidence="2">
    <location>
        <begin position="992"/>
        <end position="1001"/>
    </location>
</feature>
<evidence type="ECO:0000313" key="4">
    <source>
        <dbReference type="Proteomes" id="UP001174694"/>
    </source>
</evidence>
<feature type="compositionally biased region" description="Acidic residues" evidence="2">
    <location>
        <begin position="916"/>
        <end position="935"/>
    </location>
</feature>
<gene>
    <name evidence="3" type="ORF">NKR23_g4848</name>
</gene>
<feature type="region of interest" description="Disordered" evidence="2">
    <location>
        <begin position="675"/>
        <end position="751"/>
    </location>
</feature>
<dbReference type="GO" id="GO:0005634">
    <property type="term" value="C:nucleus"/>
    <property type="evidence" value="ECO:0007669"/>
    <property type="project" value="InterPro"/>
</dbReference>
<dbReference type="GO" id="GO:0005737">
    <property type="term" value="C:cytoplasm"/>
    <property type="evidence" value="ECO:0007669"/>
    <property type="project" value="InterPro"/>
</dbReference>
<feature type="compositionally biased region" description="Polar residues" evidence="2">
    <location>
        <begin position="140"/>
        <end position="151"/>
    </location>
</feature>
<feature type="region of interest" description="Disordered" evidence="2">
    <location>
        <begin position="515"/>
        <end position="650"/>
    </location>
</feature>
<evidence type="ECO:0000256" key="1">
    <source>
        <dbReference type="SAM" id="Coils"/>
    </source>
</evidence>
<feature type="region of interest" description="Disordered" evidence="2">
    <location>
        <begin position="1"/>
        <end position="151"/>
    </location>
</feature>
<dbReference type="Proteomes" id="UP001174694">
    <property type="component" value="Unassembled WGS sequence"/>
</dbReference>
<feature type="compositionally biased region" description="Gly residues" evidence="2">
    <location>
        <begin position="408"/>
        <end position="418"/>
    </location>
</feature>
<feature type="compositionally biased region" description="Low complexity" evidence="2">
    <location>
        <begin position="238"/>
        <end position="279"/>
    </location>
</feature>
<organism evidence="3 4">
    <name type="scientific">Pleurostoma richardsiae</name>
    <dbReference type="NCBI Taxonomy" id="41990"/>
    <lineage>
        <taxon>Eukaryota</taxon>
        <taxon>Fungi</taxon>
        <taxon>Dikarya</taxon>
        <taxon>Ascomycota</taxon>
        <taxon>Pezizomycotina</taxon>
        <taxon>Sordariomycetes</taxon>
        <taxon>Sordariomycetidae</taxon>
        <taxon>Calosphaeriales</taxon>
        <taxon>Pleurostomataceae</taxon>
        <taxon>Pleurostoma</taxon>
    </lineage>
</organism>
<dbReference type="GO" id="GO:0006355">
    <property type="term" value="P:regulation of DNA-templated transcription"/>
    <property type="evidence" value="ECO:0007669"/>
    <property type="project" value="InterPro"/>
</dbReference>
<proteinExistence type="predicted"/>
<evidence type="ECO:0000256" key="2">
    <source>
        <dbReference type="SAM" id="MobiDB-lite"/>
    </source>
</evidence>
<dbReference type="GO" id="GO:0007623">
    <property type="term" value="P:circadian rhythm"/>
    <property type="evidence" value="ECO:0007669"/>
    <property type="project" value="InterPro"/>
</dbReference>
<feature type="compositionally biased region" description="Polar residues" evidence="2">
    <location>
        <begin position="89"/>
        <end position="100"/>
    </location>
</feature>
<feature type="compositionally biased region" description="Polar residues" evidence="2">
    <location>
        <begin position="65"/>
        <end position="78"/>
    </location>
</feature>
<protein>
    <submittedName>
        <fullName evidence="3">Frequency</fullName>
    </submittedName>
</protein>
<feature type="compositionally biased region" description="Polar residues" evidence="2">
    <location>
        <begin position="675"/>
        <end position="689"/>
    </location>
</feature>
<dbReference type="Pfam" id="PF09421">
    <property type="entry name" value="FRQ"/>
    <property type="match status" value="1"/>
</dbReference>
<name>A0AA38RU21_9PEZI</name>
<feature type="compositionally biased region" description="Basic and acidic residues" evidence="2">
    <location>
        <begin position="722"/>
        <end position="733"/>
    </location>
</feature>
<feature type="compositionally biased region" description="Polar residues" evidence="2">
    <location>
        <begin position="285"/>
        <end position="294"/>
    </location>
</feature>
<dbReference type="AlphaFoldDB" id="A0AA38RU21"/>
<keyword evidence="1" id="KW-0175">Coiled coil</keyword>
<feature type="compositionally biased region" description="Polar residues" evidence="2">
    <location>
        <begin position="905"/>
        <end position="915"/>
    </location>
</feature>
<feature type="compositionally biased region" description="Polar residues" evidence="2">
    <location>
        <begin position="632"/>
        <end position="643"/>
    </location>
</feature>
<feature type="compositionally biased region" description="Basic and acidic residues" evidence="2">
    <location>
        <begin position="384"/>
        <end position="394"/>
    </location>
</feature>
<comment type="caution">
    <text evidence="3">The sequence shown here is derived from an EMBL/GenBank/DDBJ whole genome shotgun (WGS) entry which is preliminary data.</text>
</comment>
<feature type="region of interest" description="Disordered" evidence="2">
    <location>
        <begin position="213"/>
        <end position="303"/>
    </location>
</feature>
<feature type="compositionally biased region" description="Acidic residues" evidence="2">
    <location>
        <begin position="880"/>
        <end position="894"/>
    </location>
</feature>
<feature type="compositionally biased region" description="Basic and acidic residues" evidence="2">
    <location>
        <begin position="436"/>
        <end position="447"/>
    </location>
</feature>
<feature type="compositionally biased region" description="Basic and acidic residues" evidence="2">
    <location>
        <begin position="79"/>
        <end position="88"/>
    </location>
</feature>
<keyword evidence="4" id="KW-1185">Reference proteome</keyword>
<dbReference type="EMBL" id="JANBVO010000012">
    <property type="protein sequence ID" value="KAJ9148508.1"/>
    <property type="molecule type" value="Genomic_DNA"/>
</dbReference>
<feature type="compositionally biased region" description="Low complexity" evidence="2">
    <location>
        <begin position="213"/>
        <end position="223"/>
    </location>
</feature>
<feature type="region of interest" description="Disordered" evidence="2">
    <location>
        <begin position="329"/>
        <end position="450"/>
    </location>
</feature>
<feature type="compositionally biased region" description="Low complexity" evidence="2">
    <location>
        <begin position="540"/>
        <end position="551"/>
    </location>
</feature>
<feature type="coiled-coil region" evidence="1">
    <location>
        <begin position="151"/>
        <end position="185"/>
    </location>
</feature>
<feature type="region of interest" description="Disordered" evidence="2">
    <location>
        <begin position="863"/>
        <end position="1007"/>
    </location>
</feature>
<sequence length="1007" mass="109082">MGDAQSRPHSTQPPPTEMEDLGHCLPRRASPENSVTLHHHRLSRDASVRASPGSRAAAAEGSPPRRQSSGESHQTGQSDARKWFDRSNRNAAVNYDSTSMDVDPPFFQNETDSSNEERHVPPPASMLPYPPPGSLGPSSQIRPTLSRSSSAADFRSVIDDLTIENKRLKEELKRYKQFGRDLMNEDKLFEIKMHGLPRRKKRELEETLRDFAAGIGDASAGSSPRKPSPKHTKRLHGSSLSNSKHASSSSSKSRPTDSAYASMSTGASSGAPNSSNSVSRPFSGRSKSSNQKVQSYLKDIPEGLYPRHMLMTEKERKKWVVRRLEQLFTGKLGGKPAQQNQQTPALDPSAAPATAGTVFIPPSLPVVGSSGEASREAVMQSTDSGKKSRSRDNRSASNSNGENTELGGKAGGSGGGSGSRSSNDTSPPTVPLADQRPTRPRDLDPDRAQMPSENMDYIRHLGVIPPEYLSESTFKPRDVGVDAEGWVYLNLLSNLAQLHIANVTQDFIRSAVSEKSAKFQLSPDGQKIRWRGGIDGTKFSSDSSGELSKGSSTDDTEGSNEEGQRKKRKTEGSTQASSKDQPNLRTQTTSGSSAESFHYKPLFIHRQSSAEESTEEESASQGSYGGGGDSNRMPNSHTGSGSSQRKRRRNDGAIVYYSGAPFCIDLSGDAGDLSPTTYMMTSTSQPQESDPTEGDKPQFGRTLSGSSLPFRPLSDGSTPLHQDSDDVSDRQPEPELITDGTDSDGVEGDFPWCDEPATPKFEEFEPCLEACGLGGVIPEDHFRVACLTRRPRNVRTSEGRPQLGRTVSEETADSIISRLATLSAASPTATTQLREESPPVEIEYLRITPQKLEPASLPAPAMFYPPFSSSSESETGFDFLESDEESEEDDEEMAESSAEIEAVSQKANPHQSDNTFAEEEELSANDEGDEEDEDPLNSREEGNTRNSSSVRPPHSHSRRIPLDARRSGSGSVGRRARSGELLHTGSSVATAGGEESGYSSSEEMDDD</sequence>
<feature type="compositionally biased region" description="Pro residues" evidence="2">
    <location>
        <begin position="121"/>
        <end position="134"/>
    </location>
</feature>
<feature type="compositionally biased region" description="Basic residues" evidence="2">
    <location>
        <begin position="227"/>
        <end position="236"/>
    </location>
</feature>
<accession>A0AA38RU21</accession>
<feature type="compositionally biased region" description="Polar residues" evidence="2">
    <location>
        <begin position="572"/>
        <end position="595"/>
    </location>
</feature>
<evidence type="ECO:0000313" key="3">
    <source>
        <dbReference type="EMBL" id="KAJ9148508.1"/>
    </source>
</evidence>